<reference evidence="2 3" key="1">
    <citation type="journal article" date="2021" name="bioRxiv">
        <title>Chromosome-scale and haplotype-resolved genome assembly of a tetraploid potato cultivar.</title>
        <authorList>
            <person name="Sun H."/>
            <person name="Jiao W.-B."/>
            <person name="Krause K."/>
            <person name="Campoy J.A."/>
            <person name="Goel M."/>
            <person name="Folz-Donahue K."/>
            <person name="Kukat C."/>
            <person name="Huettel B."/>
            <person name="Schneeberger K."/>
        </authorList>
    </citation>
    <scope>NUCLEOTIDE SEQUENCE [LARGE SCALE GENOMIC DNA]</scope>
    <source>
        <strain evidence="2">SolTubOtavaFocal</strain>
        <tissue evidence="2">Leaves</tissue>
    </source>
</reference>
<dbReference type="PANTHER" id="PTHR48449:SF1">
    <property type="entry name" value="DUF1985 DOMAIN-CONTAINING PROTEIN"/>
    <property type="match status" value="1"/>
</dbReference>
<proteinExistence type="predicted"/>
<feature type="compositionally biased region" description="Basic and acidic residues" evidence="1">
    <location>
        <begin position="453"/>
        <end position="470"/>
    </location>
</feature>
<keyword evidence="3" id="KW-1185">Reference proteome</keyword>
<evidence type="ECO:0000313" key="2">
    <source>
        <dbReference type="EMBL" id="KAH0750539.1"/>
    </source>
</evidence>
<organism evidence="2 3">
    <name type="scientific">Solanum tuberosum</name>
    <name type="common">Potato</name>
    <dbReference type="NCBI Taxonomy" id="4113"/>
    <lineage>
        <taxon>Eukaryota</taxon>
        <taxon>Viridiplantae</taxon>
        <taxon>Streptophyta</taxon>
        <taxon>Embryophyta</taxon>
        <taxon>Tracheophyta</taxon>
        <taxon>Spermatophyta</taxon>
        <taxon>Magnoliopsida</taxon>
        <taxon>eudicotyledons</taxon>
        <taxon>Gunneridae</taxon>
        <taxon>Pentapetalae</taxon>
        <taxon>asterids</taxon>
        <taxon>lamiids</taxon>
        <taxon>Solanales</taxon>
        <taxon>Solanaceae</taxon>
        <taxon>Solanoideae</taxon>
        <taxon>Solaneae</taxon>
        <taxon>Solanum</taxon>
    </lineage>
</organism>
<dbReference type="Proteomes" id="UP000826656">
    <property type="component" value="Unassembled WGS sequence"/>
</dbReference>
<sequence>MSSNNNSVFDHEDVGWAENRSKKLHDPLIMAKVSIEKVWKDVPSSSKSKVEKPPKKGSVKYKIKQIHAHSLRFGSTYNMGFVEELKLSIGIESVEKFKNTIFDPYLSIPNCNYQGQITKCLLLLELEQDNIDELHIRHASGNILHFTIKEFAIITGMKCTGNNSCNDIHPTSEEMVSLDLPGNVDASHNEHQNSAAKSKPVQPQELFRFEDFSTNPTNQFLRRSRRASTTSSTPPSKRRKNAHPVKPYVIDVNQSEQSAVQSNKNSPISVSGVNVPDVHVPSLDPKEPTDRSGIKQVKKYLKKYIDKKFQHLEDLIKLNQKQLMNVVRNPHKQEEENISGTSTSLNMPEFNQEDHVVRSPTTNQLFDKRSSPIAMDVPDNDQFDVDVVEDQEQNLIPESKIVEDVDTCKEKEGRKDVSDLPHITEVHDEANAHQQDNEHVPVGGSKTFHQVMLDEHDADKMKDNVIKSDKSGSINSDSV</sequence>
<evidence type="ECO:0000313" key="3">
    <source>
        <dbReference type="Proteomes" id="UP000826656"/>
    </source>
</evidence>
<evidence type="ECO:0000256" key="1">
    <source>
        <dbReference type="SAM" id="MobiDB-lite"/>
    </source>
</evidence>
<feature type="region of interest" description="Disordered" evidence="1">
    <location>
        <begin position="179"/>
        <end position="202"/>
    </location>
</feature>
<feature type="region of interest" description="Disordered" evidence="1">
    <location>
        <begin position="218"/>
        <end position="291"/>
    </location>
</feature>
<feature type="compositionally biased region" description="Polar residues" evidence="1">
    <location>
        <begin position="252"/>
        <end position="272"/>
    </location>
</feature>
<protein>
    <recommendedName>
        <fullName evidence="4">Ulp1 protease family, C-terminal catalytic domain containing protein</fullName>
    </recommendedName>
</protein>
<name>A0ABQ7ULP0_SOLTU</name>
<accession>A0ABQ7ULP0</accession>
<feature type="region of interest" description="Disordered" evidence="1">
    <location>
        <begin position="453"/>
        <end position="479"/>
    </location>
</feature>
<dbReference type="PANTHER" id="PTHR48449">
    <property type="entry name" value="DUF1985 DOMAIN-CONTAINING PROTEIN"/>
    <property type="match status" value="1"/>
</dbReference>
<dbReference type="EMBL" id="JAIVGD010000019">
    <property type="protein sequence ID" value="KAH0750539.1"/>
    <property type="molecule type" value="Genomic_DNA"/>
</dbReference>
<evidence type="ECO:0008006" key="4">
    <source>
        <dbReference type="Google" id="ProtNLM"/>
    </source>
</evidence>
<comment type="caution">
    <text evidence="2">The sequence shown here is derived from an EMBL/GenBank/DDBJ whole genome shotgun (WGS) entry which is preliminary data.</text>
</comment>
<gene>
    <name evidence="2" type="ORF">KY290_029771</name>
</gene>